<evidence type="ECO:0000256" key="1">
    <source>
        <dbReference type="ARBA" id="ARBA00004651"/>
    </source>
</evidence>
<dbReference type="Proteomes" id="UP000543005">
    <property type="component" value="Unassembled WGS sequence"/>
</dbReference>
<evidence type="ECO:0000313" key="21">
    <source>
        <dbReference type="EMBL" id="MBC2242999.1"/>
    </source>
</evidence>
<evidence type="ECO:0000313" key="36">
    <source>
        <dbReference type="Proteomes" id="UP000547643"/>
    </source>
</evidence>
<dbReference type="EMBL" id="JNFA01000024">
    <property type="protein sequence ID" value="KGL40344.1"/>
    <property type="molecule type" value="Genomic_DNA"/>
</dbReference>
<evidence type="ECO:0000313" key="23">
    <source>
        <dbReference type="EMBL" id="MBC2292333.1"/>
    </source>
</evidence>
<dbReference type="EMBL" id="JAAROV010000001">
    <property type="protein sequence ID" value="MBC1315297.1"/>
    <property type="molecule type" value="Genomic_DNA"/>
</dbReference>
<evidence type="ECO:0000313" key="29">
    <source>
        <dbReference type="Proteomes" id="UP000532866"/>
    </source>
</evidence>
<evidence type="ECO:0000313" key="17">
    <source>
        <dbReference type="EMBL" id="MBC2003742.1"/>
    </source>
</evidence>
<dbReference type="EMBL" id="JAAROL010000001">
    <property type="protein sequence ID" value="MBC1330453.1"/>
    <property type="molecule type" value="Genomic_DNA"/>
</dbReference>
<feature type="transmembrane region" description="Helical" evidence="8">
    <location>
        <begin position="308"/>
        <end position="331"/>
    </location>
</feature>
<dbReference type="GO" id="GO:0005886">
    <property type="term" value="C:plasma membrane"/>
    <property type="evidence" value="ECO:0007669"/>
    <property type="project" value="UniProtKB-SubCell"/>
</dbReference>
<evidence type="ECO:0000256" key="7">
    <source>
        <dbReference type="PIRSR" id="PIRSR600715-1"/>
    </source>
</evidence>
<keyword evidence="6 8" id="KW-0472">Membrane</keyword>
<evidence type="ECO:0000313" key="16">
    <source>
        <dbReference type="EMBL" id="MBC1795598.1"/>
    </source>
</evidence>
<dbReference type="GO" id="GO:0071555">
    <property type="term" value="P:cell wall organization"/>
    <property type="evidence" value="ECO:0007669"/>
    <property type="project" value="TreeGrafter"/>
</dbReference>
<evidence type="ECO:0000256" key="4">
    <source>
        <dbReference type="ARBA" id="ARBA00022692"/>
    </source>
</evidence>
<dbReference type="Proteomes" id="UP000547643">
    <property type="component" value="Unassembled WGS sequence"/>
</dbReference>
<evidence type="ECO:0000313" key="35">
    <source>
        <dbReference type="Proteomes" id="UP000546806"/>
    </source>
</evidence>
<evidence type="ECO:0000313" key="20">
    <source>
        <dbReference type="EMBL" id="MBC2239400.1"/>
    </source>
</evidence>
<dbReference type="Proteomes" id="UP000532866">
    <property type="component" value="Unassembled WGS sequence"/>
</dbReference>
<evidence type="ECO:0000313" key="25">
    <source>
        <dbReference type="EMBL" id="MBC2372864.1"/>
    </source>
</evidence>
<sequence>MMLSVILICFLASLLLTPVVRKIVLRFDITDKPDKRRINVVPIPSLGGVAIFIAFLIGIFLLPIDKTLMWPLVIGASVVVLTGILDDIFELKARYKMLGQVIAAGIIVFWGGINITFINLPFGGEIHFGILSIPLTIIWIVAISNAINLIDGLDGLAAGVSTIALLTIMGMAFVMGDPLVIMITAVLAASTLGFLPYNFYPAKIFMGDTGALFLGYIIAILSLMGFKNVTFISLIVPVLILGVPIFDTILAIIRRVVHRTPIAMADKSHLHHSLMKLGFTHRQTVILIYGISMLFSLFALIFTMSTFWGSFLLIFILLIVVEFFVEVLGLVSQNYRPVMRLLRMERVEHEEEQE</sequence>
<accession>A0A099W3C3</accession>
<feature type="transmembrane region" description="Helical" evidence="8">
    <location>
        <begin position="155"/>
        <end position="173"/>
    </location>
</feature>
<organism evidence="9 26">
    <name type="scientific">Listeria booriae</name>
    <dbReference type="NCBI Taxonomy" id="1552123"/>
    <lineage>
        <taxon>Bacteria</taxon>
        <taxon>Bacillati</taxon>
        <taxon>Bacillota</taxon>
        <taxon>Bacilli</taxon>
        <taxon>Bacillales</taxon>
        <taxon>Listeriaceae</taxon>
        <taxon>Listeria</taxon>
    </lineage>
</organism>
<dbReference type="Proteomes" id="UP000529446">
    <property type="component" value="Unassembled WGS sequence"/>
</dbReference>
<evidence type="ECO:0000313" key="37">
    <source>
        <dbReference type="Proteomes" id="UP000548082"/>
    </source>
</evidence>
<dbReference type="InterPro" id="IPR018480">
    <property type="entry name" value="PNAcMuramoyl-5peptid_Trfase_CS"/>
</dbReference>
<evidence type="ECO:0000313" key="19">
    <source>
        <dbReference type="EMBL" id="MBC2165102.1"/>
    </source>
</evidence>
<keyword evidence="7" id="KW-0460">Magnesium</keyword>
<dbReference type="EMBL" id="JAARXI010000006">
    <property type="protein sequence ID" value="MBC2117463.1"/>
    <property type="molecule type" value="Genomic_DNA"/>
</dbReference>
<evidence type="ECO:0000313" key="32">
    <source>
        <dbReference type="Proteomes" id="UP000543379"/>
    </source>
</evidence>
<dbReference type="Proteomes" id="UP000544413">
    <property type="component" value="Unassembled WGS sequence"/>
</dbReference>
<dbReference type="GO" id="GO:0046872">
    <property type="term" value="F:metal ion binding"/>
    <property type="evidence" value="ECO:0007669"/>
    <property type="project" value="UniProtKB-KW"/>
</dbReference>
<dbReference type="EMBL" id="JAASWV010000010">
    <property type="protein sequence ID" value="MBC2310900.1"/>
    <property type="molecule type" value="Genomic_DNA"/>
</dbReference>
<feature type="binding site" evidence="7">
    <location>
        <position position="208"/>
    </location>
    <ligand>
        <name>Mg(2+)</name>
        <dbReference type="ChEBI" id="CHEBI:18420"/>
    </ligand>
</feature>
<dbReference type="PANTHER" id="PTHR22926:SF3">
    <property type="entry name" value="UNDECAPRENYL-PHOSPHATE ALPHA-N-ACETYLGLUCOSAMINYL 1-PHOSPHATE TRANSFERASE"/>
    <property type="match status" value="1"/>
</dbReference>
<evidence type="ECO:0000313" key="28">
    <source>
        <dbReference type="Proteomes" id="UP000529446"/>
    </source>
</evidence>
<name>A0A099W3C3_9LIST</name>
<evidence type="ECO:0000313" key="27">
    <source>
        <dbReference type="Proteomes" id="UP000519573"/>
    </source>
</evidence>
<evidence type="ECO:0000256" key="6">
    <source>
        <dbReference type="ARBA" id="ARBA00023136"/>
    </source>
</evidence>
<evidence type="ECO:0000256" key="2">
    <source>
        <dbReference type="ARBA" id="ARBA00022475"/>
    </source>
</evidence>
<keyword evidence="7" id="KW-0479">Metal-binding</keyword>
<feature type="transmembrane region" description="Helical" evidence="8">
    <location>
        <begin position="101"/>
        <end position="120"/>
    </location>
</feature>
<evidence type="ECO:0000313" key="40">
    <source>
        <dbReference type="Proteomes" id="UP000565628"/>
    </source>
</evidence>
<dbReference type="PROSITE" id="PS01348">
    <property type="entry name" value="MRAY_2"/>
    <property type="match status" value="1"/>
</dbReference>
<dbReference type="Proteomes" id="UP000546806">
    <property type="component" value="Unassembled WGS sequence"/>
</dbReference>
<feature type="transmembrane region" description="Helical" evidence="8">
    <location>
        <begin position="284"/>
        <end position="302"/>
    </location>
</feature>
<dbReference type="Proteomes" id="UP000541955">
    <property type="component" value="Unassembled WGS sequence"/>
</dbReference>
<evidence type="ECO:0000313" key="18">
    <source>
        <dbReference type="EMBL" id="MBC2117463.1"/>
    </source>
</evidence>
<feature type="transmembrane region" description="Helical" evidence="8">
    <location>
        <begin position="204"/>
        <end position="225"/>
    </location>
</feature>
<evidence type="ECO:0000313" key="30">
    <source>
        <dbReference type="Proteomes" id="UP000541955"/>
    </source>
</evidence>
<evidence type="ECO:0000313" key="22">
    <source>
        <dbReference type="EMBL" id="MBC2283023.1"/>
    </source>
</evidence>
<dbReference type="Proteomes" id="UP000543379">
    <property type="component" value="Unassembled WGS sequence"/>
</dbReference>
<dbReference type="Proteomes" id="UP000550367">
    <property type="component" value="Unassembled WGS sequence"/>
</dbReference>
<dbReference type="EMBL" id="JAARYH010000001">
    <property type="protein sequence ID" value="MBC2165102.1"/>
    <property type="molecule type" value="Genomic_DNA"/>
</dbReference>
<comment type="subcellular location">
    <subcellularLocation>
        <location evidence="1">Cell membrane</location>
        <topology evidence="1">Multi-pass membrane protein</topology>
    </subcellularLocation>
</comment>
<dbReference type="GO" id="GO:0044038">
    <property type="term" value="P:cell wall macromolecule biosynthetic process"/>
    <property type="evidence" value="ECO:0007669"/>
    <property type="project" value="TreeGrafter"/>
</dbReference>
<dbReference type="Proteomes" id="UP000585696">
    <property type="component" value="Unassembled WGS sequence"/>
</dbReference>
<keyword evidence="4 8" id="KW-0812">Transmembrane</keyword>
<evidence type="ECO:0000313" key="42">
    <source>
        <dbReference type="Proteomes" id="UP000585696"/>
    </source>
</evidence>
<dbReference type="Proteomes" id="UP000565628">
    <property type="component" value="Unassembled WGS sequence"/>
</dbReference>
<dbReference type="EMBL" id="JAARZT010000005">
    <property type="protein sequence ID" value="MBC2292333.1"/>
    <property type="molecule type" value="Genomic_DNA"/>
</dbReference>
<protein>
    <submittedName>
        <fullName evidence="9">UDP-phosphate N-acetylglucosaminyl 1-phosphate transferase</fullName>
    </submittedName>
    <submittedName>
        <fullName evidence="10">Undecaprenyl/decaprenyl-phosphate alpha-N-acetylglucosaminyl 1-phosphate transferase</fullName>
    </submittedName>
</protein>
<dbReference type="CDD" id="cd06853">
    <property type="entry name" value="GT_WecA_like"/>
    <property type="match status" value="1"/>
</dbReference>
<dbReference type="Proteomes" id="UP000574104">
    <property type="component" value="Unassembled WGS sequence"/>
</dbReference>
<evidence type="ECO:0000313" key="31">
    <source>
        <dbReference type="Proteomes" id="UP000543005"/>
    </source>
</evidence>
<feature type="transmembrane region" description="Helical" evidence="8">
    <location>
        <begin position="179"/>
        <end position="197"/>
    </location>
</feature>
<dbReference type="EMBL" id="JAARRW010000001">
    <property type="protein sequence ID" value="MBC1560977.1"/>
    <property type="molecule type" value="Genomic_DNA"/>
</dbReference>
<proteinExistence type="predicted"/>
<reference evidence="9 26" key="1">
    <citation type="submission" date="2014-05" db="EMBL/GenBank/DDBJ databases">
        <title>Novel Listeriaceae from food processing environments.</title>
        <authorList>
            <person name="den Bakker H.C."/>
        </authorList>
    </citation>
    <scope>NUCLEOTIDE SEQUENCE [LARGE SCALE GENOMIC DNA]</scope>
    <source>
        <strain evidence="9 26">FSL A5-0281</strain>
    </source>
</reference>
<dbReference type="GO" id="GO:0009103">
    <property type="term" value="P:lipopolysaccharide biosynthetic process"/>
    <property type="evidence" value="ECO:0007669"/>
    <property type="project" value="TreeGrafter"/>
</dbReference>
<feature type="transmembrane region" description="Helical" evidence="8">
    <location>
        <begin position="45"/>
        <end position="64"/>
    </location>
</feature>
<feature type="transmembrane region" description="Helical" evidence="8">
    <location>
        <begin position="126"/>
        <end position="143"/>
    </location>
</feature>
<evidence type="ECO:0000313" key="33">
    <source>
        <dbReference type="Proteomes" id="UP000544413"/>
    </source>
</evidence>
<comment type="cofactor">
    <cofactor evidence="7">
        <name>Mg(2+)</name>
        <dbReference type="ChEBI" id="CHEBI:18420"/>
    </cofactor>
</comment>
<evidence type="ECO:0000313" key="12">
    <source>
        <dbReference type="EMBL" id="MBC1400245.1"/>
    </source>
</evidence>
<dbReference type="EMBL" id="JAARMV010000003">
    <property type="protein sequence ID" value="MBC2372864.1"/>
    <property type="molecule type" value="Genomic_DNA"/>
</dbReference>
<evidence type="ECO:0000313" key="11">
    <source>
        <dbReference type="EMBL" id="MBC1330453.1"/>
    </source>
</evidence>
<dbReference type="EMBL" id="JAARSH010000001">
    <property type="protein sequence ID" value="MBC1614696.1"/>
    <property type="molecule type" value="Genomic_DNA"/>
</dbReference>
<dbReference type="EMBL" id="JAARPT010000001">
    <property type="protein sequence ID" value="MBC1400245.1"/>
    <property type="molecule type" value="Genomic_DNA"/>
</dbReference>
<dbReference type="Proteomes" id="UP000519573">
    <property type="component" value="Unassembled WGS sequence"/>
</dbReference>
<evidence type="ECO:0000256" key="3">
    <source>
        <dbReference type="ARBA" id="ARBA00022679"/>
    </source>
</evidence>
<evidence type="ECO:0000313" key="14">
    <source>
        <dbReference type="EMBL" id="MBC1614696.1"/>
    </source>
</evidence>
<evidence type="ECO:0000313" key="9">
    <source>
        <dbReference type="EMBL" id="KGL40344.1"/>
    </source>
</evidence>
<dbReference type="EMBL" id="JAARZS010000003">
    <property type="protein sequence ID" value="MBC2283023.1"/>
    <property type="molecule type" value="Genomic_DNA"/>
</dbReference>
<dbReference type="Pfam" id="PF00953">
    <property type="entry name" value="Glycos_transf_4"/>
    <property type="match status" value="1"/>
</dbReference>
<dbReference type="Proteomes" id="UP000546244">
    <property type="component" value="Unassembled WGS sequence"/>
</dbReference>
<evidence type="ECO:0000313" key="38">
    <source>
        <dbReference type="Proteomes" id="UP000550367"/>
    </source>
</evidence>
<dbReference type="EMBL" id="JAARUV010000001">
    <property type="protein sequence ID" value="MBC1778226.1"/>
    <property type="molecule type" value="Genomic_DNA"/>
</dbReference>
<evidence type="ECO:0000313" key="34">
    <source>
        <dbReference type="Proteomes" id="UP000546244"/>
    </source>
</evidence>
<dbReference type="InterPro" id="IPR000715">
    <property type="entry name" value="Glycosyl_transferase_4"/>
</dbReference>
<comment type="caution">
    <text evidence="9">The sequence shown here is derived from an EMBL/GenBank/DDBJ whole genome shotgun (WGS) entry which is preliminary data.</text>
</comment>
<evidence type="ECO:0000313" key="41">
    <source>
        <dbReference type="Proteomes" id="UP000574104"/>
    </source>
</evidence>
<dbReference type="AlphaFoldDB" id="A0A099W3C3"/>
<dbReference type="EMBL" id="JAARWW010000003">
    <property type="protein sequence ID" value="MBC2003742.1"/>
    <property type="molecule type" value="Genomic_DNA"/>
</dbReference>
<dbReference type="STRING" id="1552123.EP57_10610"/>
<reference evidence="27 28" key="2">
    <citation type="submission" date="2020-03" db="EMBL/GenBank/DDBJ databases">
        <title>Soil Listeria distribution.</title>
        <authorList>
            <person name="Liao J."/>
            <person name="Wiedmann M."/>
        </authorList>
    </citation>
    <scope>NUCLEOTIDE SEQUENCE [LARGE SCALE GENOMIC DNA]</scope>
    <source>
        <strain evidence="24 40">FSL L7-0039</strain>
        <strain evidence="23 31">FSL L7-0051</strain>
        <strain evidence="22 42">FSL L7-0054</strain>
        <strain evidence="20 39">FSL L7-0149</strain>
        <strain evidence="21 38">FSL L7-0153</strain>
        <strain evidence="19 27">FSL L7-0245</strain>
        <strain evidence="18 28">FSL L7-0360</strain>
        <strain evidence="17 35">FSL L7-0435</strain>
        <strain evidence="16 37">FSL L7-0990</strain>
        <strain evidence="15 36">FSL L7-1017</strain>
        <strain evidence="14 41">FSL L7-1299</strain>
        <strain evidence="13 30">FSL L7-1387</strain>
        <strain evidence="12 33">FSL L7-1658</strain>
        <strain evidence="10 32">FSL L7-1816</strain>
        <strain evidence="11 29">FSL L7-1833</strain>
        <strain evidence="25 34">FSL L7-1850</strain>
    </source>
</reference>
<dbReference type="Proteomes" id="UP000548082">
    <property type="component" value="Unassembled WGS sequence"/>
</dbReference>
<evidence type="ECO:0000313" key="39">
    <source>
        <dbReference type="Proteomes" id="UP000553016"/>
    </source>
</evidence>
<dbReference type="EMBL" id="JAARZA010000001">
    <property type="protein sequence ID" value="MBC2239400.1"/>
    <property type="molecule type" value="Genomic_DNA"/>
</dbReference>
<keyword evidence="3 9" id="KW-0808">Transferase</keyword>
<feature type="binding site" evidence="7">
    <location>
        <position position="148"/>
    </location>
    <ligand>
        <name>Mg(2+)</name>
        <dbReference type="ChEBI" id="CHEBI:18420"/>
    </ligand>
</feature>
<keyword evidence="5 8" id="KW-1133">Transmembrane helix</keyword>
<evidence type="ECO:0000256" key="8">
    <source>
        <dbReference type="SAM" id="Phobius"/>
    </source>
</evidence>
<evidence type="ECO:0000313" key="26">
    <source>
        <dbReference type="Proteomes" id="UP000029844"/>
    </source>
</evidence>
<evidence type="ECO:0000313" key="13">
    <source>
        <dbReference type="EMBL" id="MBC1560977.1"/>
    </source>
</evidence>
<evidence type="ECO:0000313" key="10">
    <source>
        <dbReference type="EMBL" id="MBC1315297.1"/>
    </source>
</evidence>
<dbReference type="EMBL" id="JAARYY010000001">
    <property type="protein sequence ID" value="MBC2242999.1"/>
    <property type="molecule type" value="Genomic_DNA"/>
</dbReference>
<evidence type="ECO:0000313" key="15">
    <source>
        <dbReference type="EMBL" id="MBC1778226.1"/>
    </source>
</evidence>
<dbReference type="Proteomes" id="UP000553016">
    <property type="component" value="Unassembled WGS sequence"/>
</dbReference>
<dbReference type="EMBL" id="JAARVD010000001">
    <property type="protein sequence ID" value="MBC1795598.1"/>
    <property type="molecule type" value="Genomic_DNA"/>
</dbReference>
<gene>
    <name evidence="9" type="ORF">EP57_10610</name>
    <name evidence="11" type="ORF">HB759_00695</name>
    <name evidence="10" type="ORF">HB811_00815</name>
    <name evidence="12" type="ORF">HB836_01455</name>
    <name evidence="13" type="ORF">HB902_02750</name>
    <name evidence="14" type="ORF">HB904_00700</name>
    <name evidence="25" type="ORF">HBP98_12700</name>
    <name evidence="15" type="ORF">HCA46_05185</name>
    <name evidence="16" type="ORF">HCA55_02620</name>
    <name evidence="17" type="ORF">HCA78_08195</name>
    <name evidence="18" type="ORF">HCB06_12610</name>
    <name evidence="21" type="ORF">HCB25_02900</name>
    <name evidence="19" type="ORF">HCB26_00770</name>
    <name evidence="20" type="ORF">HCB35_02830</name>
    <name evidence="22" type="ORF">HCB69_01365</name>
    <name evidence="23" type="ORF">HCC36_03735</name>
    <name evidence="24" type="ORF">HCJ81_08360</name>
</gene>
<dbReference type="eggNOG" id="COG0472">
    <property type="taxonomic scope" value="Bacteria"/>
</dbReference>
<evidence type="ECO:0000256" key="5">
    <source>
        <dbReference type="ARBA" id="ARBA00022989"/>
    </source>
</evidence>
<evidence type="ECO:0000313" key="24">
    <source>
        <dbReference type="EMBL" id="MBC2310900.1"/>
    </source>
</evidence>
<keyword evidence="26" id="KW-1185">Reference proteome</keyword>
<feature type="transmembrane region" description="Helical" evidence="8">
    <location>
        <begin position="231"/>
        <end position="253"/>
    </location>
</feature>
<keyword evidence="2" id="KW-1003">Cell membrane</keyword>
<dbReference type="Proteomes" id="UP000029844">
    <property type="component" value="Unassembled WGS sequence"/>
</dbReference>
<dbReference type="GO" id="GO:0016780">
    <property type="term" value="F:phosphotransferase activity, for other substituted phosphate groups"/>
    <property type="evidence" value="ECO:0007669"/>
    <property type="project" value="InterPro"/>
</dbReference>
<dbReference type="PANTHER" id="PTHR22926">
    <property type="entry name" value="PHOSPHO-N-ACETYLMURAMOYL-PENTAPEPTIDE-TRANSFERASE"/>
    <property type="match status" value="1"/>
</dbReference>
<dbReference type="OrthoDB" id="9783652at2"/>